<evidence type="ECO:0000259" key="2">
    <source>
        <dbReference type="PROSITE" id="PS50157"/>
    </source>
</evidence>
<dbReference type="PANTHER" id="PTHR16515">
    <property type="entry name" value="PR DOMAIN ZINC FINGER PROTEIN"/>
    <property type="match status" value="1"/>
</dbReference>
<protein>
    <recommendedName>
        <fullName evidence="2">C2H2-type domain-containing protein</fullName>
    </recommendedName>
</protein>
<dbReference type="Pfam" id="PF00096">
    <property type="entry name" value="zf-C2H2"/>
    <property type="match status" value="2"/>
</dbReference>
<dbReference type="PROSITE" id="PS50157">
    <property type="entry name" value="ZINC_FINGER_C2H2_2"/>
    <property type="match status" value="2"/>
</dbReference>
<dbReference type="EMBL" id="CAJNOM010000221">
    <property type="protein sequence ID" value="CAF1248266.1"/>
    <property type="molecule type" value="Genomic_DNA"/>
</dbReference>
<dbReference type="InterPro" id="IPR050331">
    <property type="entry name" value="Zinc_finger"/>
</dbReference>
<evidence type="ECO:0000313" key="4">
    <source>
        <dbReference type="Proteomes" id="UP000663832"/>
    </source>
</evidence>
<sequence>MEFRDIQAMISRAIEHTKPDQLVPLFNWLDGEISRYRISGFMSTPIQSVLTPKINHGQRFMCVCGRSFAAEISIRETTHVETSSPPATPMLSFKTDLKQQQQQQQQQQNSQESMCKRQRILTIDAPMSSTPTTATSIIDRIIPSAMFSNWGTTNLKTYEGSPELMTAESNRGESDIELSSDESRCLDEIDGVLSPDKHVAPNFIYASSLWTTSLSPATNGCLSYSTDNHEQNQQRNHHEMLSLKPISNEPLSPALTLIHDGESSKTVATIHRRPMLIACTDPDACSPTGPTHFKCTQCHETFDSLLLGQEHANNGMCTSDATVNVLENSDSHLSPTASSIFDTLQENMDEMLNTRLDSKAACPICNKVFSSVHTMIRHKTSIHDRQVRYGCNICGRFFFRKDKLTSHMVYHQDFDTYVCCFCSVGCKSRMLMRQHLKREHIIPGEDTCFNDILSRCQVKKSLNLETNMSVAYGTDRQTPSLKRILTTNSAESDIKQPASN</sequence>
<dbReference type="GO" id="GO:0005634">
    <property type="term" value="C:nucleus"/>
    <property type="evidence" value="ECO:0007669"/>
    <property type="project" value="TreeGrafter"/>
</dbReference>
<keyword evidence="1" id="KW-0862">Zinc</keyword>
<dbReference type="GO" id="GO:0008270">
    <property type="term" value="F:zinc ion binding"/>
    <property type="evidence" value="ECO:0007669"/>
    <property type="project" value="UniProtKB-KW"/>
</dbReference>
<proteinExistence type="predicted"/>
<dbReference type="PANTHER" id="PTHR16515:SF35">
    <property type="entry name" value="FEZ FAMILY ZINC FINGER PROTEIN 2"/>
    <property type="match status" value="1"/>
</dbReference>
<dbReference type="OrthoDB" id="3437960at2759"/>
<dbReference type="Proteomes" id="UP000663832">
    <property type="component" value="Unassembled WGS sequence"/>
</dbReference>
<name>A0A814ZXS2_9BILA</name>
<comment type="caution">
    <text evidence="3">The sequence shown here is derived from an EMBL/GenBank/DDBJ whole genome shotgun (WGS) entry which is preliminary data.</text>
</comment>
<dbReference type="PROSITE" id="PS00028">
    <property type="entry name" value="ZINC_FINGER_C2H2_1"/>
    <property type="match status" value="2"/>
</dbReference>
<dbReference type="SMART" id="SM00355">
    <property type="entry name" value="ZnF_C2H2"/>
    <property type="match status" value="3"/>
</dbReference>
<dbReference type="GO" id="GO:0010468">
    <property type="term" value="P:regulation of gene expression"/>
    <property type="evidence" value="ECO:0007669"/>
    <property type="project" value="TreeGrafter"/>
</dbReference>
<accession>A0A814ZXS2</accession>
<dbReference type="InterPro" id="IPR013087">
    <property type="entry name" value="Znf_C2H2_type"/>
</dbReference>
<dbReference type="SUPFAM" id="SSF57667">
    <property type="entry name" value="beta-beta-alpha zinc fingers"/>
    <property type="match status" value="1"/>
</dbReference>
<feature type="domain" description="C2H2-type" evidence="2">
    <location>
        <begin position="389"/>
        <end position="416"/>
    </location>
</feature>
<organism evidence="3 4">
    <name type="scientific">Adineta steineri</name>
    <dbReference type="NCBI Taxonomy" id="433720"/>
    <lineage>
        <taxon>Eukaryota</taxon>
        <taxon>Metazoa</taxon>
        <taxon>Spiralia</taxon>
        <taxon>Gnathifera</taxon>
        <taxon>Rotifera</taxon>
        <taxon>Eurotatoria</taxon>
        <taxon>Bdelloidea</taxon>
        <taxon>Adinetida</taxon>
        <taxon>Adinetidae</taxon>
        <taxon>Adineta</taxon>
    </lineage>
</organism>
<feature type="domain" description="C2H2-type" evidence="2">
    <location>
        <begin position="360"/>
        <end position="388"/>
    </location>
</feature>
<dbReference type="Gene3D" id="3.30.160.60">
    <property type="entry name" value="Classic Zinc Finger"/>
    <property type="match status" value="1"/>
</dbReference>
<gene>
    <name evidence="3" type="ORF">QVE165_LOCUS28358</name>
</gene>
<dbReference type="AlphaFoldDB" id="A0A814ZXS2"/>
<reference evidence="3" key="1">
    <citation type="submission" date="2021-02" db="EMBL/GenBank/DDBJ databases">
        <authorList>
            <person name="Nowell W R."/>
        </authorList>
    </citation>
    <scope>NUCLEOTIDE SEQUENCE</scope>
</reference>
<evidence type="ECO:0000256" key="1">
    <source>
        <dbReference type="PROSITE-ProRule" id="PRU00042"/>
    </source>
</evidence>
<keyword evidence="1" id="KW-0479">Metal-binding</keyword>
<evidence type="ECO:0000313" key="3">
    <source>
        <dbReference type="EMBL" id="CAF1248266.1"/>
    </source>
</evidence>
<keyword evidence="1" id="KW-0863">Zinc-finger</keyword>
<keyword evidence="4" id="KW-1185">Reference proteome</keyword>
<dbReference type="InterPro" id="IPR036236">
    <property type="entry name" value="Znf_C2H2_sf"/>
</dbReference>